<sequence length="123" mass="14103">MKGEQEDERGERDEQGEQKQHVLGKSQDNYKIVCFDVDIDGIAGRHLDQEFLENPHRPVDQLLRWHFRQAAIANMRGAGEPIFECDFPPGSDIMGEIMSSPKVAERMEFELFGRLGVTDRQEA</sequence>
<feature type="compositionally biased region" description="Basic and acidic residues" evidence="1">
    <location>
        <begin position="1"/>
        <end position="20"/>
    </location>
</feature>
<feature type="region of interest" description="Disordered" evidence="1">
    <location>
        <begin position="1"/>
        <end position="24"/>
    </location>
</feature>
<protein>
    <submittedName>
        <fullName evidence="2">Uncharacterized protein</fullName>
    </submittedName>
</protein>
<dbReference type="EMBL" id="JAGHQM010000112">
    <property type="protein sequence ID" value="KAH0565291.1"/>
    <property type="molecule type" value="Genomic_DNA"/>
</dbReference>
<reference evidence="2" key="1">
    <citation type="submission" date="2021-03" db="EMBL/GenBank/DDBJ databases">
        <title>Comparative genomics and phylogenomic investigation of the class Geoglossomycetes provide insights into ecological specialization and systematics.</title>
        <authorList>
            <person name="Melie T."/>
            <person name="Pirro S."/>
            <person name="Miller A.N."/>
            <person name="Quandt A."/>
        </authorList>
    </citation>
    <scope>NUCLEOTIDE SEQUENCE</scope>
    <source>
        <strain evidence="2">CAQ_001_2017</strain>
    </source>
</reference>
<evidence type="ECO:0000256" key="1">
    <source>
        <dbReference type="SAM" id="MobiDB-lite"/>
    </source>
</evidence>
<organism evidence="2 3">
    <name type="scientific">Trichoglossum hirsutum</name>
    <dbReference type="NCBI Taxonomy" id="265104"/>
    <lineage>
        <taxon>Eukaryota</taxon>
        <taxon>Fungi</taxon>
        <taxon>Dikarya</taxon>
        <taxon>Ascomycota</taxon>
        <taxon>Pezizomycotina</taxon>
        <taxon>Geoglossomycetes</taxon>
        <taxon>Geoglossales</taxon>
        <taxon>Geoglossaceae</taxon>
        <taxon>Trichoglossum</taxon>
    </lineage>
</organism>
<name>A0A9P8RST4_9PEZI</name>
<accession>A0A9P8RST4</accession>
<comment type="caution">
    <text evidence="2">The sequence shown here is derived from an EMBL/GenBank/DDBJ whole genome shotgun (WGS) entry which is preliminary data.</text>
</comment>
<proteinExistence type="predicted"/>
<gene>
    <name evidence="2" type="ORF">GP486_001311</name>
</gene>
<keyword evidence="3" id="KW-1185">Reference proteome</keyword>
<evidence type="ECO:0000313" key="3">
    <source>
        <dbReference type="Proteomes" id="UP000750711"/>
    </source>
</evidence>
<dbReference type="AlphaFoldDB" id="A0A9P8RST4"/>
<dbReference type="Proteomes" id="UP000750711">
    <property type="component" value="Unassembled WGS sequence"/>
</dbReference>
<evidence type="ECO:0000313" key="2">
    <source>
        <dbReference type="EMBL" id="KAH0565291.1"/>
    </source>
</evidence>